<comment type="caution">
    <text evidence="1">The sequence shown here is derived from an EMBL/GenBank/DDBJ whole genome shotgun (WGS) entry which is preliminary data.</text>
</comment>
<gene>
    <name evidence="1" type="ORF">AVEN_15436_1</name>
</gene>
<proteinExistence type="predicted"/>
<sequence>MFCSVFEMESGTYPIWSSISIEVQESRAQKEGIVAPSVGQNDFGAPKIESIDDHVEELKTWLSDGKETTFVSLPSERNYYVRTEFHKEDPCMWTWYTSAVESHTPSH</sequence>
<name>A0A4Y2CTE3_ARAVE</name>
<dbReference type="Proteomes" id="UP000499080">
    <property type="component" value="Unassembled WGS sequence"/>
</dbReference>
<reference evidence="1 2" key="1">
    <citation type="journal article" date="2019" name="Sci. Rep.">
        <title>Orb-weaving spider Araneus ventricosus genome elucidates the spidroin gene catalogue.</title>
        <authorList>
            <person name="Kono N."/>
            <person name="Nakamura H."/>
            <person name="Ohtoshi R."/>
            <person name="Moran D.A.P."/>
            <person name="Shinohara A."/>
            <person name="Yoshida Y."/>
            <person name="Fujiwara M."/>
            <person name="Mori M."/>
            <person name="Tomita M."/>
            <person name="Arakawa K."/>
        </authorList>
    </citation>
    <scope>NUCLEOTIDE SEQUENCE [LARGE SCALE GENOMIC DNA]</scope>
</reference>
<protein>
    <submittedName>
        <fullName evidence="1">Uncharacterized protein</fullName>
    </submittedName>
</protein>
<dbReference type="EMBL" id="BGPR01000239">
    <property type="protein sequence ID" value="GBM07196.1"/>
    <property type="molecule type" value="Genomic_DNA"/>
</dbReference>
<evidence type="ECO:0000313" key="1">
    <source>
        <dbReference type="EMBL" id="GBM07196.1"/>
    </source>
</evidence>
<organism evidence="1 2">
    <name type="scientific">Araneus ventricosus</name>
    <name type="common">Orbweaver spider</name>
    <name type="synonym">Epeira ventricosa</name>
    <dbReference type="NCBI Taxonomy" id="182803"/>
    <lineage>
        <taxon>Eukaryota</taxon>
        <taxon>Metazoa</taxon>
        <taxon>Ecdysozoa</taxon>
        <taxon>Arthropoda</taxon>
        <taxon>Chelicerata</taxon>
        <taxon>Arachnida</taxon>
        <taxon>Araneae</taxon>
        <taxon>Araneomorphae</taxon>
        <taxon>Entelegynae</taxon>
        <taxon>Araneoidea</taxon>
        <taxon>Araneidae</taxon>
        <taxon>Araneus</taxon>
    </lineage>
</organism>
<keyword evidence="2" id="KW-1185">Reference proteome</keyword>
<dbReference type="AlphaFoldDB" id="A0A4Y2CTE3"/>
<evidence type="ECO:0000313" key="2">
    <source>
        <dbReference type="Proteomes" id="UP000499080"/>
    </source>
</evidence>
<accession>A0A4Y2CTE3</accession>